<dbReference type="InterPro" id="IPR043129">
    <property type="entry name" value="ATPase_NBD"/>
</dbReference>
<dbReference type="PANTHER" id="PTHR18964:SF149">
    <property type="entry name" value="BIFUNCTIONAL UDP-N-ACETYLGLUCOSAMINE 2-EPIMERASE_N-ACETYLMANNOSAMINE KINASE"/>
    <property type="match status" value="1"/>
</dbReference>
<keyword evidence="3" id="KW-1185">Reference proteome</keyword>
<dbReference type="Gene3D" id="3.30.420.40">
    <property type="match status" value="2"/>
</dbReference>
<evidence type="ECO:0000313" key="2">
    <source>
        <dbReference type="EMBL" id="MFH8248990.1"/>
    </source>
</evidence>
<sequence>MGRPTQLLDVDADAYRFVGIKLREKEVITALTNLRGAILRMTTMPIVATDPESVVRVLADQVREIAGAHEIGAIGIGVGARVSGRAHIVSARFLGWRDVPLAALLAEATGIPTVVENDVLAFTEYQHWFGEARHDDRFAVVSLGAGTGFGLVANGALVVGDDYGIGLVGHWPLDPNGPMCPNGHRGCATSMLNSDAISRRVSEALGSSTDYDAAIALAVEGQPAARRIADEAGRGLGRLLAAICNLTMPQHIILAGEGVALATVAMDAIIDGIRADRDPNATTPPIIVTNGDNAEWCQGAAALAVQAFVGGAPLT</sequence>
<dbReference type="Pfam" id="PF00480">
    <property type="entry name" value="ROK"/>
    <property type="match status" value="1"/>
</dbReference>
<dbReference type="Proteomes" id="UP001610861">
    <property type="component" value="Unassembled WGS sequence"/>
</dbReference>
<accession>A0ABW7Q2E8</accession>
<evidence type="ECO:0000313" key="3">
    <source>
        <dbReference type="Proteomes" id="UP001610861"/>
    </source>
</evidence>
<dbReference type="InterPro" id="IPR049874">
    <property type="entry name" value="ROK_cs"/>
</dbReference>
<proteinExistence type="inferred from homology"/>
<comment type="similarity">
    <text evidence="1">Belongs to the ROK (NagC/XylR) family.</text>
</comment>
<dbReference type="RefSeq" id="WP_396638942.1">
    <property type="nucleotide sequence ID" value="NZ_JBIQWL010000001.1"/>
</dbReference>
<organism evidence="2 3">
    <name type="scientific">Microbacterium alkaliflavum</name>
    <dbReference type="NCBI Taxonomy" id="3248839"/>
    <lineage>
        <taxon>Bacteria</taxon>
        <taxon>Bacillati</taxon>
        <taxon>Actinomycetota</taxon>
        <taxon>Actinomycetes</taxon>
        <taxon>Micrococcales</taxon>
        <taxon>Microbacteriaceae</taxon>
        <taxon>Microbacterium</taxon>
    </lineage>
</organism>
<dbReference type="EMBL" id="JBIQWL010000001">
    <property type="protein sequence ID" value="MFH8248990.1"/>
    <property type="molecule type" value="Genomic_DNA"/>
</dbReference>
<protein>
    <submittedName>
        <fullName evidence="2">ROK family protein</fullName>
    </submittedName>
</protein>
<dbReference type="PANTHER" id="PTHR18964">
    <property type="entry name" value="ROK (REPRESSOR, ORF, KINASE) FAMILY"/>
    <property type="match status" value="1"/>
</dbReference>
<dbReference type="PROSITE" id="PS01125">
    <property type="entry name" value="ROK"/>
    <property type="match status" value="1"/>
</dbReference>
<name>A0ABW7Q2E8_9MICO</name>
<comment type="caution">
    <text evidence="2">The sequence shown here is derived from an EMBL/GenBank/DDBJ whole genome shotgun (WGS) entry which is preliminary data.</text>
</comment>
<gene>
    <name evidence="2" type="ORF">ACH3VR_01320</name>
</gene>
<dbReference type="SUPFAM" id="SSF53067">
    <property type="entry name" value="Actin-like ATPase domain"/>
    <property type="match status" value="1"/>
</dbReference>
<evidence type="ECO:0000256" key="1">
    <source>
        <dbReference type="ARBA" id="ARBA00006479"/>
    </source>
</evidence>
<reference evidence="2 3" key="1">
    <citation type="submission" date="2024-09" db="EMBL/GenBank/DDBJ databases">
        <authorList>
            <person name="Pan X."/>
        </authorList>
    </citation>
    <scope>NUCLEOTIDE SEQUENCE [LARGE SCALE GENOMIC DNA]</scope>
    <source>
        <strain evidence="2 3">B2969</strain>
    </source>
</reference>
<dbReference type="InterPro" id="IPR000600">
    <property type="entry name" value="ROK"/>
</dbReference>